<feature type="transmembrane region" description="Helical" evidence="1">
    <location>
        <begin position="228"/>
        <end position="247"/>
    </location>
</feature>
<keyword evidence="1" id="KW-0472">Membrane</keyword>
<evidence type="ECO:0000256" key="1">
    <source>
        <dbReference type="SAM" id="Phobius"/>
    </source>
</evidence>
<dbReference type="Proteomes" id="UP001159179">
    <property type="component" value="Unassembled WGS sequence"/>
</dbReference>
<protein>
    <submittedName>
        <fullName evidence="2">ABC transporter permease</fullName>
    </submittedName>
</protein>
<feature type="transmembrane region" description="Helical" evidence="1">
    <location>
        <begin position="58"/>
        <end position="75"/>
    </location>
</feature>
<evidence type="ECO:0000313" key="3">
    <source>
        <dbReference type="Proteomes" id="UP001159179"/>
    </source>
</evidence>
<proteinExistence type="predicted"/>
<feature type="transmembrane region" description="Helical" evidence="1">
    <location>
        <begin position="143"/>
        <end position="164"/>
    </location>
</feature>
<sequence length="678" mass="79225">MNIFLNLFLFYNKRLLKSFFYLGSMLFMVVMLFLRFFIDDNKAYDYMDYGSFVGEMMLIIQAVMLLFIVFFYRLFSDEYKFGANNLFVGSFRITLLKIAALLCNHLLFLVIFLGAQISFIFVYFHSVGIPFSSFYSQTASYIIVYWFLPFVFAYFLGILVALLFGKAKISFVLMIVVWIAIGPMNTELYSSYFRKLSFSDLGSLFYIGPLHSENSFNELVGYNTSESAYLKITFWCISAIGIVFILLLKSARTVRDKTFILIICLFLLIGNTIIFPNIFQDEKPIFSYENSAKEIKYYKVPKEDVAQNYLQYSIKQYDITLNVDKNVSAETKVTVNNIMNNTLSFVLYHFFKVKKVIDRDGNHLPFVQHGDFVTVRRSSKVPNDKITFYYDMKDSAQIPISENYLYLPNYFSWIPVKSDHAPFTYINVYGDAIKSLSMQSKKIIHYNLTFNGEIPIYTNLHSHRNGTYSGDVSGGITVIAGEITKKKFGRQEVIYPNSWSDISKDWQVYEKYLIEVNREIRDMFHLNDMKLPNKIVLVSPNWELNSYLSSDHLLIQHETLLNISSAVKEIPEVFIPALLWNYDQRTLSSYEQIFAFNDILSIYIRDKVKIKSPVSAPTSAEPPYSTQKIVEQFYKQFYDLSEKQQKEFLVLWYKEMSNVSDSWLKTVKLFQGFRERVK</sequence>
<comment type="caution">
    <text evidence="2">The sequence shown here is derived from an EMBL/GenBank/DDBJ whole genome shotgun (WGS) entry which is preliminary data.</text>
</comment>
<feature type="transmembrane region" description="Helical" evidence="1">
    <location>
        <begin position="259"/>
        <end position="279"/>
    </location>
</feature>
<keyword evidence="1" id="KW-0812">Transmembrane</keyword>
<dbReference type="AlphaFoldDB" id="A0AAW6T0Y2"/>
<reference evidence="2" key="1">
    <citation type="submission" date="2023-03" db="EMBL/GenBank/DDBJ databases">
        <title>Bacterial isolates from washroom surfaces on a university campus.</title>
        <authorList>
            <person name="Holman D.B."/>
            <person name="Gzyl K.E."/>
            <person name="Taheri A.E."/>
        </authorList>
    </citation>
    <scope>NUCLEOTIDE SEQUENCE</scope>
    <source>
        <strain evidence="2">RD03</strain>
    </source>
</reference>
<name>A0AAW6T0Y2_9BACI</name>
<dbReference type="EMBL" id="JAROYP010000013">
    <property type="protein sequence ID" value="MDH5163217.1"/>
    <property type="molecule type" value="Genomic_DNA"/>
</dbReference>
<keyword evidence="1" id="KW-1133">Transmembrane helix</keyword>
<gene>
    <name evidence="2" type="ORF">P5X88_19980</name>
</gene>
<feature type="transmembrane region" description="Helical" evidence="1">
    <location>
        <begin position="95"/>
        <end position="123"/>
    </location>
</feature>
<feature type="transmembrane region" description="Helical" evidence="1">
    <location>
        <begin position="171"/>
        <end position="192"/>
    </location>
</feature>
<dbReference type="RefSeq" id="WP_280617961.1">
    <property type="nucleotide sequence ID" value="NZ_JAROYP010000013.1"/>
</dbReference>
<evidence type="ECO:0000313" key="2">
    <source>
        <dbReference type="EMBL" id="MDH5163217.1"/>
    </source>
</evidence>
<organism evidence="2 3">
    <name type="scientific">Heyndrickxia oleronia</name>
    <dbReference type="NCBI Taxonomy" id="38875"/>
    <lineage>
        <taxon>Bacteria</taxon>
        <taxon>Bacillati</taxon>
        <taxon>Bacillota</taxon>
        <taxon>Bacilli</taxon>
        <taxon>Bacillales</taxon>
        <taxon>Bacillaceae</taxon>
        <taxon>Heyndrickxia</taxon>
    </lineage>
</organism>
<feature type="transmembrane region" description="Helical" evidence="1">
    <location>
        <begin position="20"/>
        <end position="38"/>
    </location>
</feature>
<accession>A0AAW6T0Y2</accession>